<comment type="subcellular location">
    <subcellularLocation>
        <location evidence="1">Endoplasmic reticulum membrane</location>
        <topology evidence="1">Multi-pass membrane protein</topology>
    </subcellularLocation>
</comment>
<dbReference type="Proteomes" id="UP000597444">
    <property type="component" value="Unassembled WGS sequence"/>
</dbReference>
<evidence type="ECO:0000256" key="4">
    <source>
        <dbReference type="ARBA" id="ARBA00022676"/>
    </source>
</evidence>
<feature type="transmembrane region" description="Helical" evidence="10">
    <location>
        <begin position="353"/>
        <end position="370"/>
    </location>
</feature>
<dbReference type="UniPathway" id="UPA00196"/>
<gene>
    <name evidence="11" type="ORF">KSF_028060</name>
</gene>
<keyword evidence="4" id="KW-0328">Glycosyltransferase</keyword>
<evidence type="ECO:0000256" key="8">
    <source>
        <dbReference type="ARBA" id="ARBA00022989"/>
    </source>
</evidence>
<sequence length="434" mass="49601">MWTPPEPAAIDTTLSSTGGMRLHSATGEHSWRELLAAWWKATLAVLPVFLLTRFVFLLLTYFGGILFVLPNYSANSLSLHDILFNWNRWDAIRFATIASQGYIKLDYAAFFPLFPTLERLLSDLTHRDPMLSGLFISNLAFFGALIVLYRLTETEFDRDTANRTTLYLAVFPTALFFFAAYNESLFLLFLLLSFYAMRRGNWWIAGLFGGLATLTRSTGLLLFVVFFFEYIRYQRFRMKEARMGRKQGRVIGQILGLPACLLIPVGLGVYAYGLSQRFNDPLAFSHAQVFWRENIQPPWTAPLLALKFIVKAPLFSFFTPHNIIDLTAFVLFLVLMLLALFGPVRFSSQQWSFVLFGLMALLFAVIFPGIPGSNPALPYDPLPSMQRFVLEIFAGFIVLARLGRNNWFHQTYLLLSLPMLAFFTLQFLTGHWTI</sequence>
<keyword evidence="5" id="KW-0808">Transferase</keyword>
<dbReference type="AlphaFoldDB" id="A0A8J3IHW0"/>
<name>A0A8J3IHW0_9CHLR</name>
<proteinExistence type="predicted"/>
<dbReference type="InterPro" id="IPR007315">
    <property type="entry name" value="PIG-V/Gpi18"/>
</dbReference>
<dbReference type="PANTHER" id="PTHR12468">
    <property type="entry name" value="GPI MANNOSYLTRANSFERASE 2"/>
    <property type="match status" value="1"/>
</dbReference>
<evidence type="ECO:0000256" key="6">
    <source>
        <dbReference type="ARBA" id="ARBA00022692"/>
    </source>
</evidence>
<evidence type="ECO:0000256" key="5">
    <source>
        <dbReference type="ARBA" id="ARBA00022679"/>
    </source>
</evidence>
<keyword evidence="9 10" id="KW-0472">Membrane</keyword>
<keyword evidence="7" id="KW-0256">Endoplasmic reticulum</keyword>
<reference evidence="11" key="1">
    <citation type="submission" date="2020-10" db="EMBL/GenBank/DDBJ databases">
        <title>Taxonomic study of unclassified bacteria belonging to the class Ktedonobacteria.</title>
        <authorList>
            <person name="Yabe S."/>
            <person name="Wang C.M."/>
            <person name="Zheng Y."/>
            <person name="Sakai Y."/>
            <person name="Cavaletti L."/>
            <person name="Monciardini P."/>
            <person name="Donadio S."/>
        </authorList>
    </citation>
    <scope>NUCLEOTIDE SEQUENCE</scope>
    <source>
        <strain evidence="11">ID150040</strain>
    </source>
</reference>
<dbReference type="Pfam" id="PF04188">
    <property type="entry name" value="Mannosyl_trans2"/>
    <property type="match status" value="1"/>
</dbReference>
<comment type="caution">
    <text evidence="11">The sequence shown here is derived from an EMBL/GenBank/DDBJ whole genome shotgun (WGS) entry which is preliminary data.</text>
</comment>
<feature type="transmembrane region" description="Helical" evidence="10">
    <location>
        <begin position="382"/>
        <end position="400"/>
    </location>
</feature>
<feature type="transmembrane region" description="Helical" evidence="10">
    <location>
        <begin position="41"/>
        <end position="69"/>
    </location>
</feature>
<keyword evidence="3" id="KW-0337">GPI-anchor biosynthesis</keyword>
<keyword evidence="6 10" id="KW-0812">Transmembrane</keyword>
<dbReference type="GO" id="GO:0031501">
    <property type="term" value="C:mannosyltransferase complex"/>
    <property type="evidence" value="ECO:0007669"/>
    <property type="project" value="TreeGrafter"/>
</dbReference>
<keyword evidence="8 10" id="KW-1133">Transmembrane helix</keyword>
<dbReference type="GO" id="GO:0006506">
    <property type="term" value="P:GPI anchor biosynthetic process"/>
    <property type="evidence" value="ECO:0007669"/>
    <property type="project" value="UniProtKB-UniPathway"/>
</dbReference>
<dbReference type="RefSeq" id="WP_220203578.1">
    <property type="nucleotide sequence ID" value="NZ_BNJK01000001.1"/>
</dbReference>
<feature type="transmembrane region" description="Helical" evidence="10">
    <location>
        <begin position="130"/>
        <end position="152"/>
    </location>
</feature>
<comment type="pathway">
    <text evidence="2">Glycolipid biosynthesis; glycosylphosphatidylinositol-anchor biosynthesis.</text>
</comment>
<feature type="transmembrane region" description="Helical" evidence="10">
    <location>
        <begin position="250"/>
        <end position="272"/>
    </location>
</feature>
<evidence type="ECO:0008006" key="13">
    <source>
        <dbReference type="Google" id="ProtNLM"/>
    </source>
</evidence>
<dbReference type="GO" id="GO:0016020">
    <property type="term" value="C:membrane"/>
    <property type="evidence" value="ECO:0007669"/>
    <property type="project" value="GOC"/>
</dbReference>
<feature type="transmembrane region" description="Helical" evidence="10">
    <location>
        <begin position="323"/>
        <end position="341"/>
    </location>
</feature>
<evidence type="ECO:0000256" key="10">
    <source>
        <dbReference type="SAM" id="Phobius"/>
    </source>
</evidence>
<dbReference type="EMBL" id="BNJK01000001">
    <property type="protein sequence ID" value="GHO92758.1"/>
    <property type="molecule type" value="Genomic_DNA"/>
</dbReference>
<organism evidence="11 12">
    <name type="scientific">Reticulibacter mediterranei</name>
    <dbReference type="NCBI Taxonomy" id="2778369"/>
    <lineage>
        <taxon>Bacteria</taxon>
        <taxon>Bacillati</taxon>
        <taxon>Chloroflexota</taxon>
        <taxon>Ktedonobacteria</taxon>
        <taxon>Ktedonobacterales</taxon>
        <taxon>Reticulibacteraceae</taxon>
        <taxon>Reticulibacter</taxon>
    </lineage>
</organism>
<accession>A0A8J3IHW0</accession>
<evidence type="ECO:0000313" key="12">
    <source>
        <dbReference type="Proteomes" id="UP000597444"/>
    </source>
</evidence>
<dbReference type="PANTHER" id="PTHR12468:SF2">
    <property type="entry name" value="GPI MANNOSYLTRANSFERASE 2"/>
    <property type="match status" value="1"/>
</dbReference>
<dbReference type="GO" id="GO:0000009">
    <property type="term" value="F:alpha-1,6-mannosyltransferase activity"/>
    <property type="evidence" value="ECO:0007669"/>
    <property type="project" value="InterPro"/>
</dbReference>
<protein>
    <recommendedName>
        <fullName evidence="13">Glycosyltransferase RgtA/B/C/D-like domain-containing protein</fullName>
    </recommendedName>
</protein>
<feature type="transmembrane region" description="Helical" evidence="10">
    <location>
        <begin position="202"/>
        <end position="229"/>
    </location>
</feature>
<evidence type="ECO:0000256" key="7">
    <source>
        <dbReference type="ARBA" id="ARBA00022824"/>
    </source>
</evidence>
<dbReference type="GO" id="GO:0004376">
    <property type="term" value="F:GPI mannosyltransferase activity"/>
    <property type="evidence" value="ECO:0007669"/>
    <property type="project" value="InterPro"/>
</dbReference>
<evidence type="ECO:0000256" key="1">
    <source>
        <dbReference type="ARBA" id="ARBA00004477"/>
    </source>
</evidence>
<evidence type="ECO:0000256" key="3">
    <source>
        <dbReference type="ARBA" id="ARBA00022502"/>
    </source>
</evidence>
<evidence type="ECO:0000256" key="2">
    <source>
        <dbReference type="ARBA" id="ARBA00004687"/>
    </source>
</evidence>
<evidence type="ECO:0000313" key="11">
    <source>
        <dbReference type="EMBL" id="GHO92758.1"/>
    </source>
</evidence>
<keyword evidence="12" id="KW-1185">Reference proteome</keyword>
<feature type="transmembrane region" description="Helical" evidence="10">
    <location>
        <begin position="164"/>
        <end position="196"/>
    </location>
</feature>
<feature type="transmembrane region" description="Helical" evidence="10">
    <location>
        <begin position="412"/>
        <end position="432"/>
    </location>
</feature>
<evidence type="ECO:0000256" key="9">
    <source>
        <dbReference type="ARBA" id="ARBA00023136"/>
    </source>
</evidence>